<comment type="caution">
    <text evidence="1">The sequence shown here is derived from an EMBL/GenBank/DDBJ whole genome shotgun (WGS) entry which is preliminary data.</text>
</comment>
<evidence type="ECO:0000313" key="1">
    <source>
        <dbReference type="EMBL" id="MZR21450.1"/>
    </source>
</evidence>
<evidence type="ECO:0000313" key="2">
    <source>
        <dbReference type="Proteomes" id="UP000445696"/>
    </source>
</evidence>
<protein>
    <submittedName>
        <fullName evidence="1">Uncharacterized protein</fullName>
    </submittedName>
</protein>
<name>A0A845MDJ7_9PROT</name>
<gene>
    <name evidence="1" type="ORF">GQF03_03815</name>
</gene>
<keyword evidence="2" id="KW-1185">Reference proteome</keyword>
<dbReference type="RefSeq" id="WP_161337844.1">
    <property type="nucleotide sequence ID" value="NZ_JBHSDG010000002.1"/>
</dbReference>
<dbReference type="OrthoDB" id="9151731at2"/>
<organism evidence="1 2">
    <name type="scientific">Sneathiella chungangensis</name>
    <dbReference type="NCBI Taxonomy" id="1418234"/>
    <lineage>
        <taxon>Bacteria</taxon>
        <taxon>Pseudomonadati</taxon>
        <taxon>Pseudomonadota</taxon>
        <taxon>Alphaproteobacteria</taxon>
        <taxon>Sneathiellales</taxon>
        <taxon>Sneathiellaceae</taxon>
        <taxon>Sneathiella</taxon>
    </lineage>
</organism>
<dbReference type="AlphaFoldDB" id="A0A845MDJ7"/>
<reference evidence="1 2" key="1">
    <citation type="journal article" date="2014" name="Int. J. Syst. Evol. Microbiol.">
        <title>Sneathiella chungangensis sp. nov., isolated from a marine sand, and emended description of the genus Sneathiella.</title>
        <authorList>
            <person name="Siamphan C."/>
            <person name="Kim H."/>
            <person name="Lee J.S."/>
            <person name="Kim W."/>
        </authorList>
    </citation>
    <scope>NUCLEOTIDE SEQUENCE [LARGE SCALE GENOMIC DNA]</scope>
    <source>
        <strain evidence="1 2">KCTC 32476</strain>
    </source>
</reference>
<dbReference type="Proteomes" id="UP000445696">
    <property type="component" value="Unassembled WGS sequence"/>
</dbReference>
<proteinExistence type="predicted"/>
<sequence length="243" mass="27766">MVTIHASSADELCSQLEQIDISVPSRGGARNNERVETWTVCRLMASLADTVFIDQPIALTSHNEQEGGRPDFLAISDGTIIGIEVTECIDEQFARYMKLANDEFPNAILDPSHFGWTSRTRKWTENELRELLCQEKLTGPGWVGDQPEREWTEYINYRIDNKLQILAKCGFKKFDSNWLAIYDNLPYGDLDVELAVSYLRPKIEHIWSVDPAFDAIFVESRNQIVRITADGSEIIPLNNLWKN</sequence>
<dbReference type="EMBL" id="WTVA01000001">
    <property type="protein sequence ID" value="MZR21450.1"/>
    <property type="molecule type" value="Genomic_DNA"/>
</dbReference>
<accession>A0A845MDJ7</accession>